<dbReference type="InterPro" id="IPR036691">
    <property type="entry name" value="Endo/exonu/phosph_ase_sf"/>
</dbReference>
<dbReference type="SUPFAM" id="SSF56219">
    <property type="entry name" value="DNase I-like"/>
    <property type="match status" value="1"/>
</dbReference>
<dbReference type="InterPro" id="IPR005135">
    <property type="entry name" value="Endo/exonuclease/phosphatase"/>
</dbReference>
<dbReference type="Pfam" id="PF03372">
    <property type="entry name" value="Exo_endo_phos"/>
    <property type="match status" value="1"/>
</dbReference>
<proteinExistence type="predicted"/>
<dbReference type="PANTHER" id="PTHR14859:SF1">
    <property type="entry name" value="PGAP2-INTERACTING PROTEIN"/>
    <property type="match status" value="1"/>
</dbReference>
<dbReference type="GO" id="GO:0004519">
    <property type="term" value="F:endonuclease activity"/>
    <property type="evidence" value="ECO:0007669"/>
    <property type="project" value="UniProtKB-KW"/>
</dbReference>
<accession>A0A7X0LJW4</accession>
<dbReference type="InterPro" id="IPR051916">
    <property type="entry name" value="GPI-anchor_lipid_remodeler"/>
</dbReference>
<protein>
    <submittedName>
        <fullName evidence="2">Endonuclease/exonuclease/phosphatase family metal-dependent hydrolase</fullName>
    </submittedName>
</protein>
<dbReference type="GO" id="GO:0004527">
    <property type="term" value="F:exonuclease activity"/>
    <property type="evidence" value="ECO:0007669"/>
    <property type="project" value="UniProtKB-KW"/>
</dbReference>
<evidence type="ECO:0000259" key="1">
    <source>
        <dbReference type="Pfam" id="PF03372"/>
    </source>
</evidence>
<dbReference type="AlphaFoldDB" id="A0A7X0LJW4"/>
<evidence type="ECO:0000313" key="3">
    <source>
        <dbReference type="Proteomes" id="UP000541810"/>
    </source>
</evidence>
<organism evidence="2 3">
    <name type="scientific">Algisphaera agarilytica</name>
    <dbReference type="NCBI Taxonomy" id="1385975"/>
    <lineage>
        <taxon>Bacteria</taxon>
        <taxon>Pseudomonadati</taxon>
        <taxon>Planctomycetota</taxon>
        <taxon>Phycisphaerae</taxon>
        <taxon>Phycisphaerales</taxon>
        <taxon>Phycisphaeraceae</taxon>
        <taxon>Algisphaera</taxon>
    </lineage>
</organism>
<keyword evidence="2" id="KW-0540">Nuclease</keyword>
<keyword evidence="2" id="KW-0378">Hydrolase</keyword>
<comment type="caution">
    <text evidence="2">The sequence shown here is derived from an EMBL/GenBank/DDBJ whole genome shotgun (WGS) entry which is preliminary data.</text>
</comment>
<gene>
    <name evidence="2" type="ORF">HNQ40_000822</name>
</gene>
<reference evidence="2 3" key="1">
    <citation type="submission" date="2020-08" db="EMBL/GenBank/DDBJ databases">
        <title>Genomic Encyclopedia of Type Strains, Phase IV (KMG-IV): sequencing the most valuable type-strain genomes for metagenomic binning, comparative biology and taxonomic classification.</title>
        <authorList>
            <person name="Goeker M."/>
        </authorList>
    </citation>
    <scope>NUCLEOTIDE SEQUENCE [LARGE SCALE GENOMIC DNA]</scope>
    <source>
        <strain evidence="2 3">DSM 103725</strain>
    </source>
</reference>
<dbReference type="GO" id="GO:0006506">
    <property type="term" value="P:GPI anchor biosynthetic process"/>
    <property type="evidence" value="ECO:0007669"/>
    <property type="project" value="TreeGrafter"/>
</dbReference>
<sequence>MRRRFKIFRRILCALLVALAVIFGPYLTSRALSPFRVVSSYEVTPSVDATPTEPTAPLRVACYNIAHGRGLAQDNWSGGTPDERIQRLNDIAELLKTLDADVVILNEVDFDASWSNHVNQAEFLAEAAGYPYVAEQRNLDFRMLWRTWKFGNAVLSRHPITRSEVIDSPGFSNAETLLAGKKRGLACTIDWHGQGIRILASHLSHRSESLRSRSIDLLIAPPDLPTIIAGDLNSTPTGFPRSKPSEDHGNAIDKIDASGLFARRPVDPPTDLAELTFHAEKPINVIDWIMITHDLAFEDYRVIDSLLSDHRPIVADLILSPEQ</sequence>
<dbReference type="EMBL" id="JACHGY010000001">
    <property type="protein sequence ID" value="MBB6429016.1"/>
    <property type="molecule type" value="Genomic_DNA"/>
</dbReference>
<dbReference type="Proteomes" id="UP000541810">
    <property type="component" value="Unassembled WGS sequence"/>
</dbReference>
<name>A0A7X0LJW4_9BACT</name>
<dbReference type="PANTHER" id="PTHR14859">
    <property type="entry name" value="CALCOFLUOR WHITE HYPERSENSITIVE PROTEIN PRECURSOR"/>
    <property type="match status" value="1"/>
</dbReference>
<evidence type="ECO:0000313" key="2">
    <source>
        <dbReference type="EMBL" id="MBB6429016.1"/>
    </source>
</evidence>
<dbReference type="GO" id="GO:0016020">
    <property type="term" value="C:membrane"/>
    <property type="evidence" value="ECO:0007669"/>
    <property type="project" value="GOC"/>
</dbReference>
<keyword evidence="2" id="KW-0255">Endonuclease</keyword>
<dbReference type="RefSeq" id="WP_184676617.1">
    <property type="nucleotide sequence ID" value="NZ_JACHGY010000001.1"/>
</dbReference>
<keyword evidence="2" id="KW-0269">Exonuclease</keyword>
<dbReference type="Gene3D" id="3.60.10.10">
    <property type="entry name" value="Endonuclease/exonuclease/phosphatase"/>
    <property type="match status" value="1"/>
</dbReference>
<keyword evidence="3" id="KW-1185">Reference proteome</keyword>
<feature type="domain" description="Endonuclease/exonuclease/phosphatase" evidence="1">
    <location>
        <begin position="63"/>
        <end position="310"/>
    </location>
</feature>